<reference evidence="3" key="1">
    <citation type="submission" date="2016-10" db="EMBL/GenBank/DDBJ databases">
        <authorList>
            <person name="Varghese N."/>
            <person name="Submissions S."/>
        </authorList>
    </citation>
    <scope>NUCLEOTIDE SEQUENCE [LARGE SCALE GENOMIC DNA]</scope>
    <source>
        <strain evidence="3">DSM 22530</strain>
    </source>
</reference>
<keyword evidence="3" id="KW-1185">Reference proteome</keyword>
<organism evidence="2 3">
    <name type="scientific">Lentibacillus persicus</name>
    <dbReference type="NCBI Taxonomy" id="640948"/>
    <lineage>
        <taxon>Bacteria</taxon>
        <taxon>Bacillati</taxon>
        <taxon>Bacillota</taxon>
        <taxon>Bacilli</taxon>
        <taxon>Bacillales</taxon>
        <taxon>Bacillaceae</taxon>
        <taxon>Lentibacillus</taxon>
    </lineage>
</organism>
<name>A0A1I2ALY0_9BACI</name>
<evidence type="ECO:0000313" key="2">
    <source>
        <dbReference type="EMBL" id="SFE43963.1"/>
    </source>
</evidence>
<gene>
    <name evidence="2" type="ORF">SAMN05216238_11625</name>
</gene>
<protein>
    <submittedName>
        <fullName evidence="2">Uncharacterized protein</fullName>
    </submittedName>
</protein>
<dbReference type="AlphaFoldDB" id="A0A1I2ALY0"/>
<dbReference type="EMBL" id="FOMR01000016">
    <property type="protein sequence ID" value="SFE43963.1"/>
    <property type="molecule type" value="Genomic_DNA"/>
</dbReference>
<accession>A0A1I2ALY0</accession>
<dbReference type="STRING" id="640948.SAMN05216238_11625"/>
<evidence type="ECO:0000313" key="3">
    <source>
        <dbReference type="Proteomes" id="UP000199474"/>
    </source>
</evidence>
<feature type="region of interest" description="Disordered" evidence="1">
    <location>
        <begin position="1"/>
        <end position="63"/>
    </location>
</feature>
<proteinExistence type="predicted"/>
<feature type="compositionally biased region" description="Basic and acidic residues" evidence="1">
    <location>
        <begin position="48"/>
        <end position="63"/>
    </location>
</feature>
<evidence type="ECO:0000256" key="1">
    <source>
        <dbReference type="SAM" id="MobiDB-lite"/>
    </source>
</evidence>
<dbReference type="OrthoDB" id="9988755at2"/>
<dbReference type="Proteomes" id="UP000199474">
    <property type="component" value="Unassembled WGS sequence"/>
</dbReference>
<dbReference type="RefSeq" id="WP_143069997.1">
    <property type="nucleotide sequence ID" value="NZ_FOMR01000016.1"/>
</dbReference>
<feature type="compositionally biased region" description="Basic and acidic residues" evidence="1">
    <location>
        <begin position="32"/>
        <end position="41"/>
    </location>
</feature>
<sequence>MKKTNNDRGNYNPEEFEESKKFMDEPPDEDLKENMRSEKQKFTAQKDSQSERKYRSDRSDKKK</sequence>